<gene>
    <name evidence="2" type="ORF">AAG570_001145</name>
</gene>
<keyword evidence="3" id="KW-1185">Reference proteome</keyword>
<dbReference type="EMBL" id="JBFDAA010000010">
    <property type="protein sequence ID" value="KAL1124519.1"/>
    <property type="molecule type" value="Genomic_DNA"/>
</dbReference>
<evidence type="ECO:0000256" key="1">
    <source>
        <dbReference type="SAM" id="MobiDB-lite"/>
    </source>
</evidence>
<evidence type="ECO:0000313" key="3">
    <source>
        <dbReference type="Proteomes" id="UP001558652"/>
    </source>
</evidence>
<protein>
    <submittedName>
        <fullName evidence="2">Uncharacterized protein</fullName>
    </submittedName>
</protein>
<accession>A0ABD0YCW5</accession>
<feature type="region of interest" description="Disordered" evidence="1">
    <location>
        <begin position="1"/>
        <end position="59"/>
    </location>
</feature>
<sequence length="123" mass="13582">MEPPVDERQDSAKRLCGVIEETGQPEEPNPPQAPPEPMTAEEQPASSQETTPGKELAKHTPVIVHTEMVTHVLTYGIVGPHADISCTEHYSLKNRGLMPTFRTSSRFIFRTLPHAQALLSDVD</sequence>
<feature type="compositionally biased region" description="Basic and acidic residues" evidence="1">
    <location>
        <begin position="1"/>
        <end position="13"/>
    </location>
</feature>
<comment type="caution">
    <text evidence="2">The sequence shown here is derived from an EMBL/GenBank/DDBJ whole genome shotgun (WGS) entry which is preliminary data.</text>
</comment>
<feature type="compositionally biased region" description="Pro residues" evidence="1">
    <location>
        <begin position="27"/>
        <end position="37"/>
    </location>
</feature>
<name>A0ABD0YCW5_9HEMI</name>
<dbReference type="AlphaFoldDB" id="A0ABD0YCW5"/>
<reference evidence="2 3" key="1">
    <citation type="submission" date="2024-07" db="EMBL/GenBank/DDBJ databases">
        <title>Chromosome-level genome assembly of the water stick insect Ranatra chinensis (Heteroptera: Nepidae).</title>
        <authorList>
            <person name="Liu X."/>
        </authorList>
    </citation>
    <scope>NUCLEOTIDE SEQUENCE [LARGE SCALE GENOMIC DNA]</scope>
    <source>
        <strain evidence="2">Cailab_2021Rc</strain>
        <tissue evidence="2">Muscle</tissue>
    </source>
</reference>
<organism evidence="2 3">
    <name type="scientific">Ranatra chinensis</name>
    <dbReference type="NCBI Taxonomy" id="642074"/>
    <lineage>
        <taxon>Eukaryota</taxon>
        <taxon>Metazoa</taxon>
        <taxon>Ecdysozoa</taxon>
        <taxon>Arthropoda</taxon>
        <taxon>Hexapoda</taxon>
        <taxon>Insecta</taxon>
        <taxon>Pterygota</taxon>
        <taxon>Neoptera</taxon>
        <taxon>Paraneoptera</taxon>
        <taxon>Hemiptera</taxon>
        <taxon>Heteroptera</taxon>
        <taxon>Panheteroptera</taxon>
        <taxon>Nepomorpha</taxon>
        <taxon>Nepidae</taxon>
        <taxon>Ranatrinae</taxon>
        <taxon>Ranatra</taxon>
    </lineage>
</organism>
<evidence type="ECO:0000313" key="2">
    <source>
        <dbReference type="EMBL" id="KAL1124519.1"/>
    </source>
</evidence>
<dbReference type="Proteomes" id="UP001558652">
    <property type="component" value="Unassembled WGS sequence"/>
</dbReference>
<proteinExistence type="predicted"/>